<organism evidence="4 5">
    <name type="scientific">Sesamum angolense</name>
    <dbReference type="NCBI Taxonomy" id="2727404"/>
    <lineage>
        <taxon>Eukaryota</taxon>
        <taxon>Viridiplantae</taxon>
        <taxon>Streptophyta</taxon>
        <taxon>Embryophyta</taxon>
        <taxon>Tracheophyta</taxon>
        <taxon>Spermatophyta</taxon>
        <taxon>Magnoliopsida</taxon>
        <taxon>eudicotyledons</taxon>
        <taxon>Gunneridae</taxon>
        <taxon>Pentapetalae</taxon>
        <taxon>asterids</taxon>
        <taxon>lamiids</taxon>
        <taxon>Lamiales</taxon>
        <taxon>Pedaliaceae</taxon>
        <taxon>Sesamum</taxon>
    </lineage>
</organism>
<name>A0AAE1T5Y0_9LAMI</name>
<evidence type="ECO:0000256" key="1">
    <source>
        <dbReference type="SAM" id="MobiDB-lite"/>
    </source>
</evidence>
<dbReference type="InterPro" id="IPR018289">
    <property type="entry name" value="MULE_transposase_dom"/>
</dbReference>
<dbReference type="Proteomes" id="UP001289374">
    <property type="component" value="Unassembled WGS sequence"/>
</dbReference>
<dbReference type="PANTHER" id="PTHR31973">
    <property type="entry name" value="POLYPROTEIN, PUTATIVE-RELATED"/>
    <property type="match status" value="1"/>
</dbReference>
<proteinExistence type="predicted"/>
<dbReference type="AlphaFoldDB" id="A0AAE1T5Y0"/>
<sequence length="383" mass="44531">MVGVLVEKQKVNKNLIENESVGKPEHIDNNEGEEEHSVEQPSIDNKQSSDDGHEQSVEEDSDFSDRLVDSEFELSNDDIIFDSNIDPDSEWRGFHFNNSINVEQETSELGSQFSDGTQSTYHGHPIFNKRMDVENPKFELGMCFSDTATLRQAIKQHSIVNRRDVTFTINDRHKVQAKCKHETCHWLIYASKVQNEDTMQTNQLLGWLHLKSSVGGILLSVVGIDANNCIYPFAYAVVEKEKRKSWLWFLEMLVQDLNITHSYDWTIMSDKQKGLIDAIDQLLPGCEHRATRMADFERAMNDMRTRNTGAYEWLMQRLASHWSKSHFNTHYKSDILLNDMFESFNHMVLRARSKHIVDMLETIRLILMKRIPYEEGSNDETHW</sequence>
<accession>A0AAE1T5Y0</accession>
<evidence type="ECO:0000313" key="5">
    <source>
        <dbReference type="Proteomes" id="UP001289374"/>
    </source>
</evidence>
<evidence type="ECO:0000313" key="4">
    <source>
        <dbReference type="EMBL" id="KAK4382218.1"/>
    </source>
</evidence>
<reference evidence="4" key="1">
    <citation type="submission" date="2020-06" db="EMBL/GenBank/DDBJ databases">
        <authorList>
            <person name="Li T."/>
            <person name="Hu X."/>
            <person name="Zhang T."/>
            <person name="Song X."/>
            <person name="Zhang H."/>
            <person name="Dai N."/>
            <person name="Sheng W."/>
            <person name="Hou X."/>
            <person name="Wei L."/>
        </authorList>
    </citation>
    <scope>NUCLEOTIDE SEQUENCE</scope>
    <source>
        <strain evidence="4">K16</strain>
        <tissue evidence="4">Leaf</tissue>
    </source>
</reference>
<evidence type="ECO:0008006" key="6">
    <source>
        <dbReference type="Google" id="ProtNLM"/>
    </source>
</evidence>
<gene>
    <name evidence="4" type="ORF">Sango_2893700</name>
</gene>
<dbReference type="Pfam" id="PF10551">
    <property type="entry name" value="MULE"/>
    <property type="match status" value="1"/>
</dbReference>
<dbReference type="EMBL" id="JACGWL010000743">
    <property type="protein sequence ID" value="KAK4382218.1"/>
    <property type="molecule type" value="Genomic_DNA"/>
</dbReference>
<evidence type="ECO:0000259" key="3">
    <source>
        <dbReference type="Pfam" id="PF10551"/>
    </source>
</evidence>
<dbReference type="Pfam" id="PF03108">
    <property type="entry name" value="DBD_Tnp_Mut"/>
    <property type="match status" value="1"/>
</dbReference>
<keyword evidence="5" id="KW-1185">Reference proteome</keyword>
<protein>
    <recommendedName>
        <fullName evidence="6">Transposase MuDR plant domain-containing protein</fullName>
    </recommendedName>
</protein>
<feature type="compositionally biased region" description="Basic and acidic residues" evidence="1">
    <location>
        <begin position="47"/>
        <end position="56"/>
    </location>
</feature>
<feature type="domain" description="Transposase MuDR plant" evidence="2">
    <location>
        <begin position="137"/>
        <end position="199"/>
    </location>
</feature>
<feature type="region of interest" description="Disordered" evidence="1">
    <location>
        <begin position="16"/>
        <end position="64"/>
    </location>
</feature>
<comment type="caution">
    <text evidence="4">The sequence shown here is derived from an EMBL/GenBank/DDBJ whole genome shotgun (WGS) entry which is preliminary data.</text>
</comment>
<feature type="domain" description="MULE transposase" evidence="3">
    <location>
        <begin position="209"/>
        <end position="290"/>
    </location>
</feature>
<dbReference type="InterPro" id="IPR004332">
    <property type="entry name" value="Transposase_MuDR"/>
</dbReference>
<dbReference type="PANTHER" id="PTHR31973:SF199">
    <property type="entry name" value="SWIM-TYPE DOMAIN-CONTAINING PROTEIN"/>
    <property type="match status" value="1"/>
</dbReference>
<feature type="compositionally biased region" description="Basic and acidic residues" evidence="1">
    <location>
        <begin position="20"/>
        <end position="29"/>
    </location>
</feature>
<evidence type="ECO:0000259" key="2">
    <source>
        <dbReference type="Pfam" id="PF03108"/>
    </source>
</evidence>
<reference evidence="4" key="2">
    <citation type="journal article" date="2024" name="Plant">
        <title>Genomic evolution and insights into agronomic trait innovations of Sesamum species.</title>
        <authorList>
            <person name="Miao H."/>
            <person name="Wang L."/>
            <person name="Qu L."/>
            <person name="Liu H."/>
            <person name="Sun Y."/>
            <person name="Le M."/>
            <person name="Wang Q."/>
            <person name="Wei S."/>
            <person name="Zheng Y."/>
            <person name="Lin W."/>
            <person name="Duan Y."/>
            <person name="Cao H."/>
            <person name="Xiong S."/>
            <person name="Wang X."/>
            <person name="Wei L."/>
            <person name="Li C."/>
            <person name="Ma Q."/>
            <person name="Ju M."/>
            <person name="Zhao R."/>
            <person name="Li G."/>
            <person name="Mu C."/>
            <person name="Tian Q."/>
            <person name="Mei H."/>
            <person name="Zhang T."/>
            <person name="Gao T."/>
            <person name="Zhang H."/>
        </authorList>
    </citation>
    <scope>NUCLEOTIDE SEQUENCE</scope>
    <source>
        <strain evidence="4">K16</strain>
    </source>
</reference>